<dbReference type="GO" id="GO:0005960">
    <property type="term" value="C:glycine cleavage complex"/>
    <property type="evidence" value="ECO:0007669"/>
    <property type="project" value="InterPro"/>
</dbReference>
<name>A0AAF0D3B4_ODILC</name>
<comment type="subunit">
    <text evidence="5">The glycine cleavage system is composed of four proteins: P, T, L and H.</text>
</comment>
<dbReference type="Gene3D" id="4.10.1250.10">
    <property type="entry name" value="Aminomethyltransferase fragment"/>
    <property type="match status" value="1"/>
</dbReference>
<reference evidence="9" key="2">
    <citation type="journal article" date="2022" name="Nat. Microbiol.">
        <title>A closed Candidatus Odinarchaeum chromosome exposes Asgard archaeal viruses.</title>
        <authorList>
            <person name="Tamarit D."/>
            <person name="Caceres E.F."/>
            <person name="Krupovic M."/>
            <person name="Nijland R."/>
            <person name="Eme L."/>
            <person name="Robinson N.P."/>
            <person name="Ettema T.J.G."/>
        </authorList>
    </citation>
    <scope>NUCLEOTIDE SEQUENCE</scope>
    <source>
        <strain evidence="9">LCB_4</strain>
    </source>
</reference>
<dbReference type="Gene3D" id="3.30.1360.120">
    <property type="entry name" value="Probable tRNA modification gtpase trme, domain 1"/>
    <property type="match status" value="1"/>
</dbReference>
<evidence type="ECO:0000256" key="5">
    <source>
        <dbReference type="HAMAP-Rule" id="MF_00259"/>
    </source>
</evidence>
<dbReference type="EC" id="2.1.2.10" evidence="5"/>
<dbReference type="FunFam" id="3.30.70.1400:FF:000001">
    <property type="entry name" value="Aminomethyltransferase"/>
    <property type="match status" value="1"/>
</dbReference>
<dbReference type="HAMAP" id="MF_00259">
    <property type="entry name" value="GcvT"/>
    <property type="match status" value="1"/>
</dbReference>
<dbReference type="KEGG" id="oyw:OdinLCB4_003070"/>
<evidence type="ECO:0000256" key="1">
    <source>
        <dbReference type="ARBA" id="ARBA00008609"/>
    </source>
</evidence>
<comment type="catalytic activity">
    <reaction evidence="4 5">
        <text>N(6)-[(R)-S(8)-aminomethyldihydrolipoyl]-L-lysyl-[protein] + (6S)-5,6,7,8-tetrahydrofolate = N(6)-[(R)-dihydrolipoyl]-L-lysyl-[protein] + (6R)-5,10-methylene-5,6,7,8-tetrahydrofolate + NH4(+)</text>
        <dbReference type="Rhea" id="RHEA:16945"/>
        <dbReference type="Rhea" id="RHEA-COMP:10475"/>
        <dbReference type="Rhea" id="RHEA-COMP:10492"/>
        <dbReference type="ChEBI" id="CHEBI:15636"/>
        <dbReference type="ChEBI" id="CHEBI:28938"/>
        <dbReference type="ChEBI" id="CHEBI:57453"/>
        <dbReference type="ChEBI" id="CHEBI:83100"/>
        <dbReference type="ChEBI" id="CHEBI:83143"/>
        <dbReference type="EC" id="2.1.2.10"/>
    </reaction>
</comment>
<comment type="similarity">
    <text evidence="1 5">Belongs to the GcvT family.</text>
</comment>
<dbReference type="InterPro" id="IPR029043">
    <property type="entry name" value="GcvT/YgfZ_C"/>
</dbReference>
<evidence type="ECO:0000256" key="3">
    <source>
        <dbReference type="ARBA" id="ARBA00022679"/>
    </source>
</evidence>
<dbReference type="FunFam" id="4.10.1250.10:FF:000001">
    <property type="entry name" value="Aminomethyltransferase"/>
    <property type="match status" value="1"/>
</dbReference>
<evidence type="ECO:0000259" key="8">
    <source>
        <dbReference type="Pfam" id="PF08669"/>
    </source>
</evidence>
<protein>
    <recommendedName>
        <fullName evidence="5">Probable aminomethyltransferase</fullName>
        <ecNumber evidence="5">2.1.2.10</ecNumber>
    </recommendedName>
    <alternativeName>
        <fullName evidence="5">Glycine cleavage system T protein</fullName>
    </alternativeName>
</protein>
<dbReference type="AlphaFoldDB" id="A0AAF0D3B4"/>
<dbReference type="SUPFAM" id="SSF103025">
    <property type="entry name" value="Folate-binding domain"/>
    <property type="match status" value="1"/>
</dbReference>
<evidence type="ECO:0000313" key="9">
    <source>
        <dbReference type="EMBL" id="WEU40907.1"/>
    </source>
</evidence>
<comment type="function">
    <text evidence="5">The glycine cleavage system catalyzes the degradation of glycine.</text>
</comment>
<keyword evidence="3 5" id="KW-0808">Transferase</keyword>
<dbReference type="GO" id="GO:0008483">
    <property type="term" value="F:transaminase activity"/>
    <property type="evidence" value="ECO:0007669"/>
    <property type="project" value="UniProtKB-KW"/>
</dbReference>
<dbReference type="NCBIfam" id="TIGR00528">
    <property type="entry name" value="gcvT"/>
    <property type="match status" value="1"/>
</dbReference>
<dbReference type="InterPro" id="IPR028896">
    <property type="entry name" value="GcvT/YgfZ/DmdA"/>
</dbReference>
<evidence type="ECO:0000256" key="2">
    <source>
        <dbReference type="ARBA" id="ARBA00022576"/>
    </source>
</evidence>
<dbReference type="SUPFAM" id="SSF101790">
    <property type="entry name" value="Aminomethyltransferase beta-barrel domain"/>
    <property type="match status" value="1"/>
</dbReference>
<proteinExistence type="inferred from homology"/>
<dbReference type="GO" id="GO:0004047">
    <property type="term" value="F:aminomethyltransferase activity"/>
    <property type="evidence" value="ECO:0007669"/>
    <property type="project" value="UniProtKB-UniRule"/>
</dbReference>
<gene>
    <name evidence="5 9" type="primary">gcvT</name>
    <name evidence="9" type="ORF">OdinLCB4_003070</name>
</gene>
<dbReference type="Pfam" id="PF01571">
    <property type="entry name" value="GCV_T"/>
    <property type="match status" value="1"/>
</dbReference>
<feature type="domain" description="GCVT N-terminal" evidence="7">
    <location>
        <begin position="13"/>
        <end position="273"/>
    </location>
</feature>
<dbReference type="Pfam" id="PF08669">
    <property type="entry name" value="GCV_T_C"/>
    <property type="match status" value="1"/>
</dbReference>
<dbReference type="PANTHER" id="PTHR43757">
    <property type="entry name" value="AMINOMETHYLTRANSFERASE"/>
    <property type="match status" value="1"/>
</dbReference>
<keyword evidence="2 5" id="KW-0032">Aminotransferase</keyword>
<dbReference type="InterPro" id="IPR006223">
    <property type="entry name" value="GcvT"/>
</dbReference>
<organism evidence="9 10">
    <name type="scientific">Odinarchaeota yellowstonii (strain LCB_4)</name>
    <dbReference type="NCBI Taxonomy" id="1841599"/>
    <lineage>
        <taxon>Archaea</taxon>
        <taxon>Promethearchaeati</taxon>
        <taxon>Candidatus Odinarchaeota</taxon>
        <taxon>Candidatus Odinarchaeia</taxon>
        <taxon>Candidatus Odinarchaeales</taxon>
        <taxon>Candidatus Odinarchaeaceae</taxon>
        <taxon>Candidatus Odinarchaeum</taxon>
    </lineage>
</organism>
<dbReference type="Gene3D" id="3.30.70.1400">
    <property type="entry name" value="Aminomethyltransferase beta-barrel domains"/>
    <property type="match status" value="1"/>
</dbReference>
<evidence type="ECO:0000256" key="4">
    <source>
        <dbReference type="ARBA" id="ARBA00047665"/>
    </source>
</evidence>
<sequence length="385" mass="43309">MTESLKITHLNSWHKKRAKMVEFAGYEMPLWYDKGIVEEHLAVRKSVGVFDVTHMGRFLFTGSEAEDLLDYLTTNDVKSLKTGEGQYSVLCNEKGGIIDDLIIYRLEEKKFFVIVNSANKIKDENWFREHAKGRNVEIRNISDTTPQFAVQGPKAIESLNKISEVNLNRPYKFGEIIETKLAGYEVYATRTGYTGEDGYEISQLNVPLSNPKAAVDLWEKILEAGSEFGITPVGLGARDTLRLEAGMPLHGSDITEETTPLEARLKFVVKFDKKDFIGKEALIEQNERKPSKLRVGLIMIDKGIPRAHLPIYGAGRLIGETTSGSYSPLLPKGYGVALGYVSREFKQEGAIVYVEVHGKKRPAEVVKPRKMLKRIREKASQLQQA</sequence>
<feature type="domain" description="Aminomethyltransferase C-terminal" evidence="8">
    <location>
        <begin position="294"/>
        <end position="368"/>
    </location>
</feature>
<dbReference type="GO" id="GO:0019464">
    <property type="term" value="P:glycine decarboxylation via glycine cleavage system"/>
    <property type="evidence" value="ECO:0007669"/>
    <property type="project" value="UniProtKB-UniRule"/>
</dbReference>
<dbReference type="InterPro" id="IPR006222">
    <property type="entry name" value="GCVT_N"/>
</dbReference>
<evidence type="ECO:0000256" key="6">
    <source>
        <dbReference type="PIRSR" id="PIRSR006487-1"/>
    </source>
</evidence>
<dbReference type="InterPro" id="IPR013977">
    <property type="entry name" value="GcvT_C"/>
</dbReference>
<dbReference type="PIRSF" id="PIRSF006487">
    <property type="entry name" value="GcvT"/>
    <property type="match status" value="1"/>
</dbReference>
<dbReference type="EMBL" id="CP091871">
    <property type="protein sequence ID" value="WEU40907.1"/>
    <property type="molecule type" value="Genomic_DNA"/>
</dbReference>
<feature type="binding site" evidence="6">
    <location>
        <position position="200"/>
    </location>
    <ligand>
        <name>substrate</name>
    </ligand>
</feature>
<reference evidence="9" key="1">
    <citation type="journal article" date="2017" name="Nature">
        <title>Asgard archaea illuminate the origin of eukaryotic cellular complexity.</title>
        <authorList>
            <person name="Zaremba-Niedzwiedzka K."/>
            <person name="Caceres E.F."/>
            <person name="Saw J.H."/>
            <person name="Backstrom D."/>
            <person name="Juzokaite L."/>
            <person name="Vancaester E."/>
            <person name="Seitz K.W."/>
            <person name="Anantharaman K."/>
            <person name="Starnawski P."/>
            <person name="Kjeldsen K.U."/>
            <person name="Scott M.B."/>
            <person name="Nunoura T."/>
            <person name="Banfield J.F."/>
            <person name="Schramm A."/>
            <person name="Baker B.J."/>
            <person name="Spang A."/>
            <person name="Ettema T.J.G."/>
        </authorList>
    </citation>
    <scope>NUCLEOTIDE SEQUENCE</scope>
    <source>
        <strain evidence="9">LCB_4</strain>
    </source>
</reference>
<dbReference type="PANTHER" id="PTHR43757:SF2">
    <property type="entry name" value="AMINOMETHYLTRANSFERASE, MITOCHONDRIAL"/>
    <property type="match status" value="1"/>
</dbReference>
<dbReference type="NCBIfam" id="NF001567">
    <property type="entry name" value="PRK00389.1"/>
    <property type="match status" value="1"/>
</dbReference>
<dbReference type="Gene3D" id="2.40.30.110">
    <property type="entry name" value="Aminomethyltransferase beta-barrel domains"/>
    <property type="match status" value="1"/>
</dbReference>
<accession>A0AAF0D3B4</accession>
<evidence type="ECO:0000313" key="10">
    <source>
        <dbReference type="Proteomes" id="UP000186851"/>
    </source>
</evidence>
<dbReference type="InterPro" id="IPR027266">
    <property type="entry name" value="TrmE/GcvT-like"/>
</dbReference>
<dbReference type="InterPro" id="IPR022903">
    <property type="entry name" value="GcvT_bac"/>
</dbReference>
<dbReference type="Proteomes" id="UP000186851">
    <property type="component" value="Chromosome"/>
</dbReference>
<evidence type="ECO:0000259" key="7">
    <source>
        <dbReference type="Pfam" id="PF01571"/>
    </source>
</evidence>